<feature type="domain" description="Glutaredoxin" evidence="5">
    <location>
        <begin position="48"/>
        <end position="108"/>
    </location>
</feature>
<evidence type="ECO:0000256" key="4">
    <source>
        <dbReference type="ARBA" id="ARBA00023284"/>
    </source>
</evidence>
<organism evidence="6 7">
    <name type="scientific">Tetracentron sinense</name>
    <name type="common">Spur-leaf</name>
    <dbReference type="NCBI Taxonomy" id="13715"/>
    <lineage>
        <taxon>Eukaryota</taxon>
        <taxon>Viridiplantae</taxon>
        <taxon>Streptophyta</taxon>
        <taxon>Embryophyta</taxon>
        <taxon>Tracheophyta</taxon>
        <taxon>Spermatophyta</taxon>
        <taxon>Magnoliopsida</taxon>
        <taxon>Trochodendrales</taxon>
        <taxon>Trochodendraceae</taxon>
        <taxon>Tetracentron</taxon>
    </lineage>
</organism>
<comment type="similarity">
    <text evidence="2">Belongs to the glutaredoxin family. CC-type subfamily.</text>
</comment>
<dbReference type="PANTHER" id="PTHR10168">
    <property type="entry name" value="GLUTAREDOXIN"/>
    <property type="match status" value="1"/>
</dbReference>
<keyword evidence="4" id="KW-0676">Redox-active center</keyword>
<comment type="caution">
    <text evidence="6">The sequence shown here is derived from an EMBL/GenBank/DDBJ whole genome shotgun (WGS) entry which is preliminary data.</text>
</comment>
<dbReference type="GO" id="GO:0005737">
    <property type="term" value="C:cytoplasm"/>
    <property type="evidence" value="ECO:0007669"/>
    <property type="project" value="UniProtKB-SubCell"/>
</dbReference>
<sequence>MQGARRFSPLSEGGIRLELTAPMTSPLTIDVAETVEERIERQITENPVIIFSRSSCYMCHVMRTLLLNLEVHPIVIELEEGEVGALAAHGGEGGGGGVPVVFIGGSLVGGLKSLMDLHLSGQLVPKLTEVGALRA</sequence>
<evidence type="ECO:0000313" key="7">
    <source>
        <dbReference type="Proteomes" id="UP000655225"/>
    </source>
</evidence>
<evidence type="ECO:0000256" key="2">
    <source>
        <dbReference type="ARBA" id="ARBA00007568"/>
    </source>
</evidence>
<dbReference type="AlphaFoldDB" id="A0A835DKG9"/>
<proteinExistence type="inferred from homology"/>
<dbReference type="PROSITE" id="PS51354">
    <property type="entry name" value="GLUTAREDOXIN_2"/>
    <property type="match status" value="1"/>
</dbReference>
<dbReference type="InterPro" id="IPR011905">
    <property type="entry name" value="GlrX-like_pln_2"/>
</dbReference>
<protein>
    <recommendedName>
        <fullName evidence="5">Glutaredoxin domain-containing protein</fullName>
    </recommendedName>
</protein>
<gene>
    <name evidence="6" type="ORF">HHK36_005997</name>
</gene>
<evidence type="ECO:0000259" key="5">
    <source>
        <dbReference type="Pfam" id="PF00462"/>
    </source>
</evidence>
<reference evidence="6 7" key="1">
    <citation type="submission" date="2020-04" db="EMBL/GenBank/DDBJ databases">
        <title>Plant Genome Project.</title>
        <authorList>
            <person name="Zhang R.-G."/>
        </authorList>
    </citation>
    <scope>NUCLEOTIDE SEQUENCE [LARGE SCALE GENOMIC DNA]</scope>
    <source>
        <strain evidence="6">YNK0</strain>
        <tissue evidence="6">Leaf</tissue>
    </source>
</reference>
<name>A0A835DKG9_TETSI</name>
<dbReference type="SUPFAM" id="SSF52833">
    <property type="entry name" value="Thioredoxin-like"/>
    <property type="match status" value="1"/>
</dbReference>
<dbReference type="Gene3D" id="3.40.30.10">
    <property type="entry name" value="Glutaredoxin"/>
    <property type="match status" value="1"/>
</dbReference>
<dbReference type="OMA" id="HIALTWE"/>
<dbReference type="EMBL" id="JABCRI010000004">
    <property type="protein sequence ID" value="KAF8406876.1"/>
    <property type="molecule type" value="Genomic_DNA"/>
</dbReference>
<evidence type="ECO:0000313" key="6">
    <source>
        <dbReference type="EMBL" id="KAF8406876.1"/>
    </source>
</evidence>
<dbReference type="OrthoDB" id="418495at2759"/>
<evidence type="ECO:0000256" key="3">
    <source>
        <dbReference type="ARBA" id="ARBA00022490"/>
    </source>
</evidence>
<dbReference type="Pfam" id="PF00462">
    <property type="entry name" value="Glutaredoxin"/>
    <property type="match status" value="1"/>
</dbReference>
<dbReference type="Proteomes" id="UP000655225">
    <property type="component" value="Unassembled WGS sequence"/>
</dbReference>
<accession>A0A835DKG9</accession>
<comment type="subcellular location">
    <subcellularLocation>
        <location evidence="1">Cytoplasm</location>
    </subcellularLocation>
</comment>
<dbReference type="InterPro" id="IPR002109">
    <property type="entry name" value="Glutaredoxin"/>
</dbReference>
<evidence type="ECO:0000256" key="1">
    <source>
        <dbReference type="ARBA" id="ARBA00004496"/>
    </source>
</evidence>
<keyword evidence="7" id="KW-1185">Reference proteome</keyword>
<dbReference type="NCBIfam" id="TIGR02189">
    <property type="entry name" value="GlrX-like_plant"/>
    <property type="match status" value="1"/>
</dbReference>
<dbReference type="InterPro" id="IPR036249">
    <property type="entry name" value="Thioredoxin-like_sf"/>
</dbReference>
<keyword evidence="3" id="KW-0963">Cytoplasm</keyword>